<evidence type="ECO:0000256" key="4">
    <source>
        <dbReference type="ARBA" id="ARBA00022763"/>
    </source>
</evidence>
<keyword evidence="9 11" id="KW-0456">Lyase</keyword>
<dbReference type="GO" id="GO:0000703">
    <property type="term" value="F:oxidized pyrimidine nucleobase lesion DNA N-glycosylase activity"/>
    <property type="evidence" value="ECO:0007669"/>
    <property type="project" value="TreeGrafter"/>
</dbReference>
<evidence type="ECO:0000313" key="13">
    <source>
        <dbReference type="EMBL" id="SEM11741.1"/>
    </source>
</evidence>
<feature type="binding site" evidence="11">
    <location>
        <position position="203"/>
    </location>
    <ligand>
        <name>[4Fe-4S] cluster</name>
        <dbReference type="ChEBI" id="CHEBI:49883"/>
    </ligand>
</feature>
<evidence type="ECO:0000313" key="14">
    <source>
        <dbReference type="Proteomes" id="UP000198744"/>
    </source>
</evidence>
<proteinExistence type="inferred from homology"/>
<keyword evidence="6 11" id="KW-0408">Iron</keyword>
<dbReference type="GO" id="GO:0003677">
    <property type="term" value="F:DNA binding"/>
    <property type="evidence" value="ECO:0007669"/>
    <property type="project" value="UniProtKB-UniRule"/>
</dbReference>
<keyword evidence="13" id="KW-0255">Endonuclease</keyword>
<name>A0A1H7VR81_9BACT</name>
<dbReference type="GO" id="GO:0046872">
    <property type="term" value="F:metal ion binding"/>
    <property type="evidence" value="ECO:0007669"/>
    <property type="project" value="UniProtKB-KW"/>
</dbReference>
<dbReference type="HAMAP" id="MF_00942">
    <property type="entry name" value="Nth"/>
    <property type="match status" value="1"/>
</dbReference>
<evidence type="ECO:0000256" key="6">
    <source>
        <dbReference type="ARBA" id="ARBA00023004"/>
    </source>
</evidence>
<keyword evidence="7 11" id="KW-0411">Iron-sulfur</keyword>
<gene>
    <name evidence="11" type="primary">nth</name>
    <name evidence="13" type="ORF">SAMN04489760_104142</name>
</gene>
<dbReference type="STRING" id="43775.SAMN04489760_104142"/>
<keyword evidence="13" id="KW-0540">Nuclease</keyword>
<dbReference type="CDD" id="cd00056">
    <property type="entry name" value="ENDO3c"/>
    <property type="match status" value="1"/>
</dbReference>
<evidence type="ECO:0000256" key="5">
    <source>
        <dbReference type="ARBA" id="ARBA00022801"/>
    </source>
</evidence>
<evidence type="ECO:0000259" key="12">
    <source>
        <dbReference type="SMART" id="SM00478"/>
    </source>
</evidence>
<dbReference type="Gene3D" id="1.10.340.30">
    <property type="entry name" value="Hypothetical protein, domain 2"/>
    <property type="match status" value="1"/>
</dbReference>
<dbReference type="GO" id="GO:0140078">
    <property type="term" value="F:class I DNA-(apurinic or apyrimidinic site) endonuclease activity"/>
    <property type="evidence" value="ECO:0007669"/>
    <property type="project" value="UniProtKB-EC"/>
</dbReference>
<evidence type="ECO:0000256" key="7">
    <source>
        <dbReference type="ARBA" id="ARBA00023014"/>
    </source>
</evidence>
<dbReference type="InterPro" id="IPR004035">
    <property type="entry name" value="Endouclease-III_FeS-bd_BS"/>
</dbReference>
<dbReference type="InterPro" id="IPR003651">
    <property type="entry name" value="Endonuclease3_FeS-loop_motif"/>
</dbReference>
<dbReference type="GO" id="GO:0051539">
    <property type="term" value="F:4 iron, 4 sulfur cluster binding"/>
    <property type="evidence" value="ECO:0007669"/>
    <property type="project" value="UniProtKB-UniRule"/>
</dbReference>
<dbReference type="Pfam" id="PF00730">
    <property type="entry name" value="HhH-GPD"/>
    <property type="match status" value="1"/>
</dbReference>
<feature type="binding site" evidence="11">
    <location>
        <position position="193"/>
    </location>
    <ligand>
        <name>[4Fe-4S] cluster</name>
        <dbReference type="ChEBI" id="CHEBI:49883"/>
    </ligand>
</feature>
<evidence type="ECO:0000256" key="10">
    <source>
        <dbReference type="ARBA" id="ARBA00023295"/>
    </source>
</evidence>
<keyword evidence="4 11" id="KW-0227">DNA damage</keyword>
<dbReference type="Pfam" id="PF00633">
    <property type="entry name" value="HHH"/>
    <property type="match status" value="1"/>
</dbReference>
<accession>A0A1H7VR81</accession>
<dbReference type="FunFam" id="1.10.340.30:FF:000001">
    <property type="entry name" value="Endonuclease III"/>
    <property type="match status" value="1"/>
</dbReference>
<dbReference type="PANTHER" id="PTHR43286">
    <property type="entry name" value="ENDONUCLEASE III-LIKE PROTEIN 1"/>
    <property type="match status" value="1"/>
</dbReference>
<dbReference type="AlphaFoldDB" id="A0A1H7VR81"/>
<evidence type="ECO:0000256" key="8">
    <source>
        <dbReference type="ARBA" id="ARBA00023204"/>
    </source>
</evidence>
<dbReference type="InterPro" id="IPR023170">
    <property type="entry name" value="HhH_base_excis_C"/>
</dbReference>
<dbReference type="EC" id="4.2.99.18" evidence="11"/>
<feature type="binding site" evidence="11">
    <location>
        <position position="209"/>
    </location>
    <ligand>
        <name>[4Fe-4S] cluster</name>
        <dbReference type="ChEBI" id="CHEBI:49883"/>
    </ligand>
</feature>
<organism evidence="13 14">
    <name type="scientific">Syntrophus gentianae</name>
    <dbReference type="NCBI Taxonomy" id="43775"/>
    <lineage>
        <taxon>Bacteria</taxon>
        <taxon>Pseudomonadati</taxon>
        <taxon>Thermodesulfobacteriota</taxon>
        <taxon>Syntrophia</taxon>
        <taxon>Syntrophales</taxon>
        <taxon>Syntrophaceae</taxon>
        <taxon>Syntrophus</taxon>
    </lineage>
</organism>
<feature type="binding site" evidence="11">
    <location>
        <position position="200"/>
    </location>
    <ligand>
        <name>[4Fe-4S] cluster</name>
        <dbReference type="ChEBI" id="CHEBI:49883"/>
    </ligand>
</feature>
<comment type="cofactor">
    <cofactor evidence="11">
        <name>[4Fe-4S] cluster</name>
        <dbReference type="ChEBI" id="CHEBI:49883"/>
    </cofactor>
    <text evidence="11">Binds 1 [4Fe-4S] cluster.</text>
</comment>
<dbReference type="OrthoDB" id="9800977at2"/>
<keyword evidence="14" id="KW-1185">Reference proteome</keyword>
<keyword evidence="5 11" id="KW-0378">Hydrolase</keyword>
<dbReference type="InterPro" id="IPR005759">
    <property type="entry name" value="Nth"/>
</dbReference>
<dbReference type="SUPFAM" id="SSF48150">
    <property type="entry name" value="DNA-glycosylase"/>
    <property type="match status" value="1"/>
</dbReference>
<keyword evidence="8 11" id="KW-0234">DNA repair</keyword>
<dbReference type="InterPro" id="IPR000445">
    <property type="entry name" value="HhH_motif"/>
</dbReference>
<keyword evidence="10 11" id="KW-0326">Glycosidase</keyword>
<evidence type="ECO:0000256" key="1">
    <source>
        <dbReference type="ARBA" id="ARBA00008343"/>
    </source>
</evidence>
<dbReference type="Proteomes" id="UP000198744">
    <property type="component" value="Unassembled WGS sequence"/>
</dbReference>
<reference evidence="13 14" key="1">
    <citation type="submission" date="2016-10" db="EMBL/GenBank/DDBJ databases">
        <authorList>
            <person name="de Groot N.N."/>
        </authorList>
    </citation>
    <scope>NUCLEOTIDE SEQUENCE [LARGE SCALE GENOMIC DNA]</scope>
    <source>
        <strain evidence="13 14">DSM 8423</strain>
    </source>
</reference>
<dbReference type="Gene3D" id="1.10.1670.10">
    <property type="entry name" value="Helix-hairpin-Helix base-excision DNA repair enzymes (C-terminal)"/>
    <property type="match status" value="1"/>
</dbReference>
<keyword evidence="11" id="KW-0238">DNA-binding</keyword>
<dbReference type="EMBL" id="FOBS01000004">
    <property type="protein sequence ID" value="SEM11741.1"/>
    <property type="molecule type" value="Genomic_DNA"/>
</dbReference>
<comment type="function">
    <text evidence="11">DNA repair enzyme that has both DNA N-glycosylase activity and AP-lyase activity. The DNA N-glycosylase activity releases various damaged pyrimidines from DNA by cleaving the N-glycosidic bond, leaving an AP (apurinic/apyrimidinic) site. The AP-lyase activity cleaves the phosphodiester bond 3' to the AP site by a beta-elimination, leaving a 3'-terminal unsaturated sugar and a product with a terminal 5'-phosphate.</text>
</comment>
<evidence type="ECO:0000256" key="3">
    <source>
        <dbReference type="ARBA" id="ARBA00022723"/>
    </source>
</evidence>
<dbReference type="PIRSF" id="PIRSF001435">
    <property type="entry name" value="Nth"/>
    <property type="match status" value="1"/>
</dbReference>
<feature type="domain" description="HhH-GPD" evidence="12">
    <location>
        <begin position="44"/>
        <end position="191"/>
    </location>
</feature>
<comment type="catalytic activity">
    <reaction evidence="11">
        <text>2'-deoxyribonucleotide-(2'-deoxyribose 5'-phosphate)-2'-deoxyribonucleotide-DNA = a 3'-end 2'-deoxyribonucleotide-(2,3-dehydro-2,3-deoxyribose 5'-phosphate)-DNA + a 5'-end 5'-phospho-2'-deoxyribonucleoside-DNA + H(+)</text>
        <dbReference type="Rhea" id="RHEA:66592"/>
        <dbReference type="Rhea" id="RHEA-COMP:13180"/>
        <dbReference type="Rhea" id="RHEA-COMP:16897"/>
        <dbReference type="Rhea" id="RHEA-COMP:17067"/>
        <dbReference type="ChEBI" id="CHEBI:15378"/>
        <dbReference type="ChEBI" id="CHEBI:136412"/>
        <dbReference type="ChEBI" id="CHEBI:157695"/>
        <dbReference type="ChEBI" id="CHEBI:167181"/>
        <dbReference type="EC" id="4.2.99.18"/>
    </reaction>
</comment>
<dbReference type="InterPro" id="IPR011257">
    <property type="entry name" value="DNA_glycosylase"/>
</dbReference>
<evidence type="ECO:0000256" key="9">
    <source>
        <dbReference type="ARBA" id="ARBA00023239"/>
    </source>
</evidence>
<dbReference type="SMART" id="SM00525">
    <property type="entry name" value="FES"/>
    <property type="match status" value="1"/>
</dbReference>
<dbReference type="RefSeq" id="WP_093882497.1">
    <property type="nucleotide sequence ID" value="NZ_FOBS01000004.1"/>
</dbReference>
<dbReference type="PANTHER" id="PTHR43286:SF1">
    <property type="entry name" value="ENDONUCLEASE III-LIKE PROTEIN 1"/>
    <property type="match status" value="1"/>
</dbReference>
<evidence type="ECO:0000256" key="11">
    <source>
        <dbReference type="HAMAP-Rule" id="MF_00942"/>
    </source>
</evidence>
<keyword evidence="3 11" id="KW-0479">Metal-binding</keyword>
<dbReference type="GO" id="GO:0006285">
    <property type="term" value="P:base-excision repair, AP site formation"/>
    <property type="evidence" value="ECO:0007669"/>
    <property type="project" value="TreeGrafter"/>
</dbReference>
<protein>
    <recommendedName>
        <fullName evidence="11">Endonuclease III</fullName>
        <ecNumber evidence="11">4.2.99.18</ecNumber>
    </recommendedName>
    <alternativeName>
        <fullName evidence="11">DNA-(apurinic or apyrimidinic site) lyase</fullName>
    </alternativeName>
</protein>
<dbReference type="SMART" id="SM00478">
    <property type="entry name" value="ENDO3c"/>
    <property type="match status" value="1"/>
</dbReference>
<comment type="similarity">
    <text evidence="1 11">Belongs to the Nth/MutY family.</text>
</comment>
<dbReference type="GO" id="GO:0006289">
    <property type="term" value="P:nucleotide-excision repair"/>
    <property type="evidence" value="ECO:0007669"/>
    <property type="project" value="TreeGrafter"/>
</dbReference>
<evidence type="ECO:0000256" key="2">
    <source>
        <dbReference type="ARBA" id="ARBA00022485"/>
    </source>
</evidence>
<sequence>MDTEKIALLIDRLEVSLEGSYIPIVTQLAETQHNPFEILISTVLSLRTKDEVTAAATERLFRLASTPERMLKLSEEEIRQAIYPVGFYRNKARQISGICRDLLDRFSSRVPDTLENLLSLNGVGRKTANLVLSLGYGQEAICVDTHVHRISNRLGLVSTKTPEQTESALQDVLPRCYWSRYNTLLVSFGQRVCRPLSPLCSTCPLGDLCPRIAVTRHR</sequence>
<dbReference type="PROSITE" id="PS00764">
    <property type="entry name" value="ENDONUCLEASE_III_1"/>
    <property type="match status" value="1"/>
</dbReference>
<dbReference type="InterPro" id="IPR003265">
    <property type="entry name" value="HhH-GPD_domain"/>
</dbReference>
<keyword evidence="2 11" id="KW-0004">4Fe-4S</keyword>